<dbReference type="InterPro" id="IPR006311">
    <property type="entry name" value="TAT_signal"/>
</dbReference>
<dbReference type="EMBL" id="LT607750">
    <property type="protein sequence ID" value="SCG39260.1"/>
    <property type="molecule type" value="Genomic_DNA"/>
</dbReference>
<keyword evidence="2" id="KW-1185">Reference proteome</keyword>
<name>A0A1C5GZT1_9ACTN</name>
<evidence type="ECO:0000313" key="1">
    <source>
        <dbReference type="EMBL" id="SCG39260.1"/>
    </source>
</evidence>
<evidence type="ECO:0000313" key="2">
    <source>
        <dbReference type="Proteomes" id="UP000198217"/>
    </source>
</evidence>
<sequence>MSADEQPSTSRRRIIKAGVVAGAGAGVGAVAAAAPASADPGDPVVLGALNNAQGSETVLVGGSSANPTLALRGAPGQAPLRFSPEPDNLLPTEMPTGSLAVTTEGNLVIGGRSNTKAYVNTSRWANRTVAIPPTRILDTRAVPTSTTYDKYIVGGRANVDSSGRLKAKTAIQLTISGLPDVTPGQAQAAYVNITVAGTVAAGFLTAYSAQLPRPGTSSLNWWGPNQILSNLVEVQVGTYSNRPYTFTIYTDSTTSVIVDVSGLILANPAS</sequence>
<gene>
    <name evidence="1" type="ORF">GA0070609_0695</name>
</gene>
<dbReference type="Proteomes" id="UP000198217">
    <property type="component" value="Chromosome I"/>
</dbReference>
<dbReference type="AlphaFoldDB" id="A0A1C5GZT1"/>
<reference evidence="1 2" key="1">
    <citation type="submission" date="2016-06" db="EMBL/GenBank/DDBJ databases">
        <authorList>
            <person name="Kjaerup R.B."/>
            <person name="Dalgaard T.S."/>
            <person name="Juul-Madsen H.R."/>
        </authorList>
    </citation>
    <scope>NUCLEOTIDE SEQUENCE [LARGE SCALE GENOMIC DNA]</scope>
    <source>
        <strain evidence="1 2">DSM 43904</strain>
    </source>
</reference>
<accession>A0A1C5GZT1</accession>
<protein>
    <submittedName>
        <fullName evidence="1">Uncharacterized protein</fullName>
    </submittedName>
</protein>
<dbReference type="PROSITE" id="PS51318">
    <property type="entry name" value="TAT"/>
    <property type="match status" value="1"/>
</dbReference>
<proteinExistence type="predicted"/>
<organism evidence="1 2">
    <name type="scientific">Micromonospora echinaurantiaca</name>
    <dbReference type="NCBI Taxonomy" id="47857"/>
    <lineage>
        <taxon>Bacteria</taxon>
        <taxon>Bacillati</taxon>
        <taxon>Actinomycetota</taxon>
        <taxon>Actinomycetes</taxon>
        <taxon>Micromonosporales</taxon>
        <taxon>Micromonosporaceae</taxon>
        <taxon>Micromonospora</taxon>
    </lineage>
</organism>